<reference evidence="2" key="1">
    <citation type="journal article" date="2017" name="Nat. Microbiol.">
        <title>Global analysis of biosynthetic gene clusters reveals vast potential of secondary metabolite production in Penicillium species.</title>
        <authorList>
            <person name="Nielsen J.C."/>
            <person name="Grijseels S."/>
            <person name="Prigent S."/>
            <person name="Ji B."/>
            <person name="Dainat J."/>
            <person name="Nielsen K.F."/>
            <person name="Frisvad J.C."/>
            <person name="Workman M."/>
            <person name="Nielsen J."/>
        </authorList>
    </citation>
    <scope>NUCLEOTIDE SEQUENCE [LARGE SCALE GENOMIC DNA]</scope>
    <source>
        <strain evidence="2">IBT 13039</strain>
    </source>
</reference>
<accession>A0A1V6YNB0</accession>
<evidence type="ECO:0000313" key="1">
    <source>
        <dbReference type="EMBL" id="OQE88935.1"/>
    </source>
</evidence>
<name>A0A1V6YNB0_PENNA</name>
<keyword evidence="2" id="KW-1185">Reference proteome</keyword>
<protein>
    <submittedName>
        <fullName evidence="1">Uncharacterized protein</fullName>
    </submittedName>
</protein>
<proteinExistence type="predicted"/>
<dbReference type="Proteomes" id="UP000191691">
    <property type="component" value="Unassembled WGS sequence"/>
</dbReference>
<dbReference type="AlphaFoldDB" id="A0A1V6YNB0"/>
<sequence>MIPSSSSAFLFLVPIGREAIGATKRLASIRRFIALAGKVTLVGMDVYSVVDNPSSVVFVIFGYILSACTLTDDSKVSKSAKARRAMGERALVKPSKDFGKGMAKISMRACETWLS</sequence>
<organism evidence="1 2">
    <name type="scientific">Penicillium nalgiovense</name>
    <dbReference type="NCBI Taxonomy" id="60175"/>
    <lineage>
        <taxon>Eukaryota</taxon>
        <taxon>Fungi</taxon>
        <taxon>Dikarya</taxon>
        <taxon>Ascomycota</taxon>
        <taxon>Pezizomycotina</taxon>
        <taxon>Eurotiomycetes</taxon>
        <taxon>Eurotiomycetidae</taxon>
        <taxon>Eurotiales</taxon>
        <taxon>Aspergillaceae</taxon>
        <taxon>Penicillium</taxon>
    </lineage>
</organism>
<dbReference type="STRING" id="60175.A0A1V6YNB0"/>
<gene>
    <name evidence="1" type="ORF">PENNAL_c0015G03745</name>
</gene>
<dbReference type="EMBL" id="MOOB01000015">
    <property type="protein sequence ID" value="OQE88935.1"/>
    <property type="molecule type" value="Genomic_DNA"/>
</dbReference>
<evidence type="ECO:0000313" key="2">
    <source>
        <dbReference type="Proteomes" id="UP000191691"/>
    </source>
</evidence>
<comment type="caution">
    <text evidence="1">The sequence shown here is derived from an EMBL/GenBank/DDBJ whole genome shotgun (WGS) entry which is preliminary data.</text>
</comment>